<keyword evidence="7" id="KW-1185">Reference proteome</keyword>
<dbReference type="RefSeq" id="WP_128493702.1">
    <property type="nucleotide sequence ID" value="NZ_RZNB01000001.1"/>
</dbReference>
<organism evidence="6 7">
    <name type="scientific">Labedella phragmitis</name>
    <dbReference type="NCBI Taxonomy" id="2498849"/>
    <lineage>
        <taxon>Bacteria</taxon>
        <taxon>Bacillati</taxon>
        <taxon>Actinomycetota</taxon>
        <taxon>Actinomycetes</taxon>
        <taxon>Micrococcales</taxon>
        <taxon>Microbacteriaceae</taxon>
        <taxon>Labedella</taxon>
    </lineage>
</organism>
<evidence type="ECO:0000256" key="2">
    <source>
        <dbReference type="ARBA" id="ARBA00022692"/>
    </source>
</evidence>
<keyword evidence="3 5" id="KW-1133">Transmembrane helix</keyword>
<reference evidence="6 7" key="1">
    <citation type="submission" date="2018-12" db="EMBL/GenBank/DDBJ databases">
        <authorList>
            <person name="Li F."/>
        </authorList>
    </citation>
    <scope>NUCLEOTIDE SEQUENCE [LARGE SCALE GENOMIC DNA]</scope>
    <source>
        <strain evidence="6 7">11W25H-1</strain>
    </source>
</reference>
<accession>A0A3S4DJE4</accession>
<feature type="transmembrane region" description="Helical" evidence="5">
    <location>
        <begin position="22"/>
        <end position="51"/>
    </location>
</feature>
<comment type="caution">
    <text evidence="6">The sequence shown here is derived from an EMBL/GenBank/DDBJ whole genome shotgun (WGS) entry which is preliminary data.</text>
</comment>
<dbReference type="InterPro" id="IPR019109">
    <property type="entry name" value="MamF_MmsF"/>
</dbReference>
<evidence type="ECO:0000256" key="4">
    <source>
        <dbReference type="ARBA" id="ARBA00023136"/>
    </source>
</evidence>
<evidence type="ECO:0000256" key="5">
    <source>
        <dbReference type="SAM" id="Phobius"/>
    </source>
</evidence>
<evidence type="ECO:0000256" key="1">
    <source>
        <dbReference type="ARBA" id="ARBA00004141"/>
    </source>
</evidence>
<dbReference type="Proteomes" id="UP000288547">
    <property type="component" value="Unassembled WGS sequence"/>
</dbReference>
<sequence>MSTPIDPPRQPYPVPPAGQKGAAAWALGFLAYAPIPVVAQIMTGLIMAGVYPIHKKRGPIAHANARNAANWGLTYSVLTVVFFGIATLFAAILTNGGTTTASGETTLFPLIPLALWCLMTVVHVIVTITGTVIASKGRVFRVPFVIRFISD</sequence>
<evidence type="ECO:0000256" key="3">
    <source>
        <dbReference type="ARBA" id="ARBA00022989"/>
    </source>
</evidence>
<keyword evidence="4 5" id="KW-0472">Membrane</keyword>
<dbReference type="EMBL" id="RZNB01000001">
    <property type="protein sequence ID" value="RWZ52859.1"/>
    <property type="molecule type" value="Genomic_DNA"/>
</dbReference>
<keyword evidence="2 5" id="KW-0812">Transmembrane</keyword>
<name>A0A3S4DJE4_9MICO</name>
<feature type="transmembrane region" description="Helical" evidence="5">
    <location>
        <begin position="72"/>
        <end position="93"/>
    </location>
</feature>
<feature type="transmembrane region" description="Helical" evidence="5">
    <location>
        <begin position="113"/>
        <end position="134"/>
    </location>
</feature>
<comment type="subcellular location">
    <subcellularLocation>
        <location evidence="1">Membrane</location>
        <topology evidence="1">Multi-pass membrane protein</topology>
    </subcellularLocation>
</comment>
<dbReference type="Pfam" id="PF09685">
    <property type="entry name" value="MamF_MmsF"/>
    <property type="match status" value="1"/>
</dbReference>
<dbReference type="AlphaFoldDB" id="A0A3S4DJE4"/>
<protein>
    <submittedName>
        <fullName evidence="6">DUF4870 domain-containing protein</fullName>
    </submittedName>
</protein>
<dbReference type="OrthoDB" id="3747410at2"/>
<evidence type="ECO:0000313" key="7">
    <source>
        <dbReference type="Proteomes" id="UP000288547"/>
    </source>
</evidence>
<gene>
    <name evidence="6" type="ORF">ELQ90_02655</name>
</gene>
<evidence type="ECO:0000313" key="6">
    <source>
        <dbReference type="EMBL" id="RWZ52859.1"/>
    </source>
</evidence>
<proteinExistence type="predicted"/>